<dbReference type="AlphaFoldDB" id="A0A2T0LLL4"/>
<dbReference type="Gene3D" id="3.60.10.10">
    <property type="entry name" value="Endonuclease/exonuclease/phosphatase"/>
    <property type="match status" value="1"/>
</dbReference>
<dbReference type="InterPro" id="IPR005135">
    <property type="entry name" value="Endo/exonuclease/phosphatase"/>
</dbReference>
<keyword evidence="3" id="KW-0269">Exonuclease</keyword>
<proteinExistence type="predicted"/>
<gene>
    <name evidence="3" type="ORF">B0I33_11323</name>
</gene>
<dbReference type="Proteomes" id="UP000238362">
    <property type="component" value="Unassembled WGS sequence"/>
</dbReference>
<dbReference type="RefSeq" id="WP_181193466.1">
    <property type="nucleotide sequence ID" value="NZ_PVNH01000013.1"/>
</dbReference>
<evidence type="ECO:0000259" key="2">
    <source>
        <dbReference type="Pfam" id="PF03372"/>
    </source>
</evidence>
<keyword evidence="3" id="KW-0540">Nuclease</keyword>
<evidence type="ECO:0000256" key="1">
    <source>
        <dbReference type="SAM" id="SignalP"/>
    </source>
</evidence>
<dbReference type="InterPro" id="IPR036691">
    <property type="entry name" value="Endo/exonu/phosph_ase_sf"/>
</dbReference>
<reference evidence="3 4" key="1">
    <citation type="submission" date="2018-03" db="EMBL/GenBank/DDBJ databases">
        <title>Genomic Encyclopedia of Type Strains, Phase III (KMG-III): the genomes of soil and plant-associated and newly described type strains.</title>
        <authorList>
            <person name="Whitman W."/>
        </authorList>
    </citation>
    <scope>NUCLEOTIDE SEQUENCE [LARGE SCALE GENOMIC DNA]</scope>
    <source>
        <strain evidence="3 4">CGMCC 4.7125</strain>
    </source>
</reference>
<evidence type="ECO:0000313" key="4">
    <source>
        <dbReference type="Proteomes" id="UP000238362"/>
    </source>
</evidence>
<evidence type="ECO:0000313" key="3">
    <source>
        <dbReference type="EMBL" id="PRX43860.1"/>
    </source>
</evidence>
<feature type="chain" id="PRO_5038705184" evidence="1">
    <location>
        <begin position="22"/>
        <end position="269"/>
    </location>
</feature>
<keyword evidence="1" id="KW-0732">Signal</keyword>
<feature type="signal peptide" evidence="1">
    <location>
        <begin position="1"/>
        <end position="21"/>
    </location>
</feature>
<dbReference type="Pfam" id="PF03372">
    <property type="entry name" value="Exo_endo_phos"/>
    <property type="match status" value="1"/>
</dbReference>
<name>A0A2T0LLL4_9PSEU</name>
<sequence length="269" mass="29639">MRIRKLFAAAATAALAATVFAAPAEAATRFYFFQFNMAGNTMNEGGVGVAKAVVASVKDSKRWPYIVTLNEVCLNQHNYIRTRLDDHGYVGTWGPTGPKCKNGAAYGNAIFVKSGRTILGNFALPNPNNTEQRKILCVRSNRYDKWVACVTHISHKSADQKTQINAVATRVDSYRNGGNRVVVGGDFNVTPNSPWIDPMYASCYPGGKGRFYETDRAKCDGRGGEGTHSKGKIDYLFYSSHFYSFWGDATSSNYSDHDPLWGRAYLANP</sequence>
<organism evidence="3 4">
    <name type="scientific">Prauserella shujinwangii</name>
    <dbReference type="NCBI Taxonomy" id="1453103"/>
    <lineage>
        <taxon>Bacteria</taxon>
        <taxon>Bacillati</taxon>
        <taxon>Actinomycetota</taxon>
        <taxon>Actinomycetes</taxon>
        <taxon>Pseudonocardiales</taxon>
        <taxon>Pseudonocardiaceae</taxon>
        <taxon>Prauserella</taxon>
    </lineage>
</organism>
<dbReference type="SUPFAM" id="SSF56219">
    <property type="entry name" value="DNase I-like"/>
    <property type="match status" value="1"/>
</dbReference>
<keyword evidence="4" id="KW-1185">Reference proteome</keyword>
<accession>A0A2T0LLL4</accession>
<keyword evidence="3" id="KW-0378">Hydrolase</keyword>
<dbReference type="GO" id="GO:0004519">
    <property type="term" value="F:endonuclease activity"/>
    <property type="evidence" value="ECO:0007669"/>
    <property type="project" value="UniProtKB-KW"/>
</dbReference>
<dbReference type="GO" id="GO:0004527">
    <property type="term" value="F:exonuclease activity"/>
    <property type="evidence" value="ECO:0007669"/>
    <property type="project" value="UniProtKB-KW"/>
</dbReference>
<feature type="domain" description="Endonuclease/exonuclease/phosphatase" evidence="2">
    <location>
        <begin position="34"/>
        <end position="257"/>
    </location>
</feature>
<keyword evidence="3" id="KW-0255">Endonuclease</keyword>
<protein>
    <submittedName>
        <fullName evidence="3">Endonuclease/exonuclease/phosphatase family protein</fullName>
    </submittedName>
</protein>
<comment type="caution">
    <text evidence="3">The sequence shown here is derived from an EMBL/GenBank/DDBJ whole genome shotgun (WGS) entry which is preliminary data.</text>
</comment>
<dbReference type="EMBL" id="PVNH01000013">
    <property type="protein sequence ID" value="PRX43860.1"/>
    <property type="molecule type" value="Genomic_DNA"/>
</dbReference>